<gene>
    <name evidence="9" type="ORF">SH1V18_04580</name>
</gene>
<feature type="transmembrane region" description="Helical" evidence="7">
    <location>
        <begin position="7"/>
        <end position="27"/>
    </location>
</feature>
<feature type="transmembrane region" description="Helical" evidence="7">
    <location>
        <begin position="212"/>
        <end position="233"/>
    </location>
</feature>
<keyword evidence="3" id="KW-1003">Cell membrane</keyword>
<keyword evidence="10" id="KW-1185">Reference proteome</keyword>
<evidence type="ECO:0000256" key="6">
    <source>
        <dbReference type="ARBA" id="ARBA00023136"/>
    </source>
</evidence>
<feature type="transmembrane region" description="Helical" evidence="7">
    <location>
        <begin position="259"/>
        <end position="281"/>
    </location>
</feature>
<organism evidence="9 10">
    <name type="scientific">Vallitalea longa</name>
    <dbReference type="NCBI Taxonomy" id="2936439"/>
    <lineage>
        <taxon>Bacteria</taxon>
        <taxon>Bacillati</taxon>
        <taxon>Bacillota</taxon>
        <taxon>Clostridia</taxon>
        <taxon>Lachnospirales</taxon>
        <taxon>Vallitaleaceae</taxon>
        <taxon>Vallitalea</taxon>
    </lineage>
</organism>
<dbReference type="InterPro" id="IPR051393">
    <property type="entry name" value="ABC_transporter_permease"/>
</dbReference>
<evidence type="ECO:0000256" key="7">
    <source>
        <dbReference type="RuleBase" id="RU363032"/>
    </source>
</evidence>
<dbReference type="AlphaFoldDB" id="A0A9W6DE34"/>
<keyword evidence="6 7" id="KW-0472">Membrane</keyword>
<evidence type="ECO:0000256" key="3">
    <source>
        <dbReference type="ARBA" id="ARBA00022475"/>
    </source>
</evidence>
<dbReference type="PANTHER" id="PTHR30193">
    <property type="entry name" value="ABC TRANSPORTER PERMEASE PROTEIN"/>
    <property type="match status" value="1"/>
</dbReference>
<keyword evidence="5 7" id="KW-1133">Transmembrane helix</keyword>
<dbReference type="Gene3D" id="1.10.3720.10">
    <property type="entry name" value="MetI-like"/>
    <property type="match status" value="1"/>
</dbReference>
<dbReference type="RefSeq" id="WP_281811814.1">
    <property type="nucleotide sequence ID" value="NZ_BRLB01000001.1"/>
</dbReference>
<evidence type="ECO:0000256" key="2">
    <source>
        <dbReference type="ARBA" id="ARBA00022448"/>
    </source>
</evidence>
<proteinExistence type="inferred from homology"/>
<protein>
    <submittedName>
        <fullName evidence="9">Sugar ABC transporter permease</fullName>
    </submittedName>
</protein>
<dbReference type="InterPro" id="IPR000515">
    <property type="entry name" value="MetI-like"/>
</dbReference>
<keyword evidence="4 7" id="KW-0812">Transmembrane</keyword>
<comment type="subcellular location">
    <subcellularLocation>
        <location evidence="1 7">Cell membrane</location>
        <topology evidence="1 7">Multi-pass membrane protein</topology>
    </subcellularLocation>
</comment>
<evidence type="ECO:0000256" key="1">
    <source>
        <dbReference type="ARBA" id="ARBA00004651"/>
    </source>
</evidence>
<comment type="caution">
    <text evidence="9">The sequence shown here is derived from an EMBL/GenBank/DDBJ whole genome shotgun (WGS) entry which is preliminary data.</text>
</comment>
<dbReference type="Proteomes" id="UP001144256">
    <property type="component" value="Unassembled WGS sequence"/>
</dbReference>
<feature type="transmembrane region" description="Helical" evidence="7">
    <location>
        <begin position="103"/>
        <end position="124"/>
    </location>
</feature>
<feature type="domain" description="ABC transmembrane type-1" evidence="8">
    <location>
        <begin position="66"/>
        <end position="280"/>
    </location>
</feature>
<evidence type="ECO:0000256" key="4">
    <source>
        <dbReference type="ARBA" id="ARBA00022692"/>
    </source>
</evidence>
<keyword evidence="2 7" id="KW-0813">Transport</keyword>
<dbReference type="Pfam" id="PF00528">
    <property type="entry name" value="BPD_transp_1"/>
    <property type="match status" value="1"/>
</dbReference>
<dbReference type="CDD" id="cd06261">
    <property type="entry name" value="TM_PBP2"/>
    <property type="match status" value="1"/>
</dbReference>
<name>A0A9W6DE34_9FIRM</name>
<dbReference type="PROSITE" id="PS50928">
    <property type="entry name" value="ABC_TM1"/>
    <property type="match status" value="1"/>
</dbReference>
<dbReference type="GO" id="GO:0005886">
    <property type="term" value="C:plasma membrane"/>
    <property type="evidence" value="ECO:0007669"/>
    <property type="project" value="UniProtKB-SubCell"/>
</dbReference>
<dbReference type="PANTHER" id="PTHR30193:SF37">
    <property type="entry name" value="INNER MEMBRANE ABC TRANSPORTER PERMEASE PROTEIN YCJO"/>
    <property type="match status" value="1"/>
</dbReference>
<feature type="transmembrane region" description="Helical" evidence="7">
    <location>
        <begin position="156"/>
        <end position="178"/>
    </location>
</feature>
<dbReference type="InterPro" id="IPR035906">
    <property type="entry name" value="MetI-like_sf"/>
</dbReference>
<dbReference type="EMBL" id="BRLB01000001">
    <property type="protein sequence ID" value="GKX27978.1"/>
    <property type="molecule type" value="Genomic_DNA"/>
</dbReference>
<evidence type="ECO:0000313" key="10">
    <source>
        <dbReference type="Proteomes" id="UP001144256"/>
    </source>
</evidence>
<comment type="similarity">
    <text evidence="7">Belongs to the binding-protein-dependent transport system permease family.</text>
</comment>
<accession>A0A9W6DE34</accession>
<reference evidence="9" key="1">
    <citation type="submission" date="2022-06" db="EMBL/GenBank/DDBJ databases">
        <title>Vallitalea longa sp. nov., an anaerobic bacterium isolated from marine sediment.</title>
        <authorList>
            <person name="Hirano S."/>
            <person name="Terahara T."/>
            <person name="Mori K."/>
            <person name="Hamada M."/>
            <person name="Matsumoto R."/>
            <person name="Kobayashi T."/>
        </authorList>
    </citation>
    <scope>NUCLEOTIDE SEQUENCE</scope>
    <source>
        <strain evidence="9">SH18-1</strain>
    </source>
</reference>
<evidence type="ECO:0000313" key="9">
    <source>
        <dbReference type="EMBL" id="GKX27978.1"/>
    </source>
</evidence>
<feature type="transmembrane region" description="Helical" evidence="7">
    <location>
        <begin position="70"/>
        <end position="91"/>
    </location>
</feature>
<dbReference type="GO" id="GO:0055085">
    <property type="term" value="P:transmembrane transport"/>
    <property type="evidence" value="ECO:0007669"/>
    <property type="project" value="InterPro"/>
</dbReference>
<evidence type="ECO:0000259" key="8">
    <source>
        <dbReference type="PROSITE" id="PS50928"/>
    </source>
</evidence>
<sequence>MRKRVQTCLLLFPGLIIFGLFTIYPIIKLFVMSFFDWKIGLNQTSQFIGFGNYVRVIEDTVFHTAVGNTLMYAVITVPCQIIIGLAFAALINCITKFKVTFRVFYYLPVITSWVIVSLVFKYIFNNEGLLNYLITEILHLTNNNIGWLDRPNTGLLVAQLLGIWKGIGWNVVVFLAALQCVPKQLYEAGDIDGCGNFKKFFYITIPHIKNTILFAVVMLSIGAFNVFTSIQLMTGGKPAHKTEVILTWMYYKAFEARDFGYSAALSFITALLISIITIIQFRVFKND</sequence>
<dbReference type="SUPFAM" id="SSF161098">
    <property type="entry name" value="MetI-like"/>
    <property type="match status" value="1"/>
</dbReference>
<evidence type="ECO:0000256" key="5">
    <source>
        <dbReference type="ARBA" id="ARBA00022989"/>
    </source>
</evidence>